<feature type="transmembrane region" description="Helical" evidence="1">
    <location>
        <begin position="84"/>
        <end position="105"/>
    </location>
</feature>
<keyword evidence="1" id="KW-1133">Transmembrane helix</keyword>
<sequence length="212" mass="23430">MGMSPAFGAAFLWLLTTILWWSGWREESKERLPHWAVGVFLAVWPMALLINVKLTLALTFNGAWLWTLVAIVVLAVITPSVRRWMAMSSGVLLGAVYVLISRLAYYPSGFSHAYASWLTAMIVGALAAVLLRGVSEQVLAISAAFYLSDGITAFVHSSMASEAIPISRAMDWMEAWWVALLSARLGTISVKATMELARRWAPRWGGRGGQRW</sequence>
<keyword evidence="3" id="KW-1185">Reference proteome</keyword>
<feature type="transmembrane region" description="Helical" evidence="1">
    <location>
        <begin position="6"/>
        <end position="23"/>
    </location>
</feature>
<feature type="transmembrane region" description="Helical" evidence="1">
    <location>
        <begin position="35"/>
        <end position="52"/>
    </location>
</feature>
<organism evidence="2 3">
    <name type="scientific">Cohnella endophytica</name>
    <dbReference type="NCBI Taxonomy" id="2419778"/>
    <lineage>
        <taxon>Bacteria</taxon>
        <taxon>Bacillati</taxon>
        <taxon>Bacillota</taxon>
        <taxon>Bacilli</taxon>
        <taxon>Bacillales</taxon>
        <taxon>Paenibacillaceae</taxon>
        <taxon>Cohnella</taxon>
    </lineage>
</organism>
<keyword evidence="1" id="KW-0472">Membrane</keyword>
<feature type="transmembrane region" description="Helical" evidence="1">
    <location>
        <begin position="58"/>
        <end position="77"/>
    </location>
</feature>
<dbReference type="Proteomes" id="UP000282076">
    <property type="component" value="Unassembled WGS sequence"/>
</dbReference>
<accession>A0A494Y2W9</accession>
<dbReference type="AlphaFoldDB" id="A0A494Y2W9"/>
<keyword evidence="1" id="KW-0812">Transmembrane</keyword>
<feature type="transmembrane region" description="Helical" evidence="1">
    <location>
        <begin position="175"/>
        <end position="194"/>
    </location>
</feature>
<name>A0A494Y2W9_9BACL</name>
<feature type="transmembrane region" description="Helical" evidence="1">
    <location>
        <begin position="111"/>
        <end position="131"/>
    </location>
</feature>
<comment type="caution">
    <text evidence="2">The sequence shown here is derived from an EMBL/GenBank/DDBJ whole genome shotgun (WGS) entry which is preliminary data.</text>
</comment>
<dbReference type="EMBL" id="RBZM01000002">
    <property type="protein sequence ID" value="RKP57076.1"/>
    <property type="molecule type" value="Genomic_DNA"/>
</dbReference>
<proteinExistence type="predicted"/>
<protein>
    <submittedName>
        <fullName evidence="2">Uncharacterized protein</fullName>
    </submittedName>
</protein>
<reference evidence="2 3" key="1">
    <citation type="submission" date="2018-10" db="EMBL/GenBank/DDBJ databases">
        <title>Cohnella sp. M2MS4P-1, whole genome shotgun sequence.</title>
        <authorList>
            <person name="Tuo L."/>
        </authorList>
    </citation>
    <scope>NUCLEOTIDE SEQUENCE [LARGE SCALE GENOMIC DNA]</scope>
    <source>
        <strain evidence="2 3">M2MS4P-1</strain>
    </source>
</reference>
<feature type="transmembrane region" description="Helical" evidence="1">
    <location>
        <begin position="138"/>
        <end position="155"/>
    </location>
</feature>
<gene>
    <name evidence="2" type="ORF">D7Z26_03580</name>
</gene>
<evidence type="ECO:0000313" key="2">
    <source>
        <dbReference type="EMBL" id="RKP57076.1"/>
    </source>
</evidence>
<evidence type="ECO:0000313" key="3">
    <source>
        <dbReference type="Proteomes" id="UP000282076"/>
    </source>
</evidence>
<evidence type="ECO:0000256" key="1">
    <source>
        <dbReference type="SAM" id="Phobius"/>
    </source>
</evidence>